<organism evidence="2 3">
    <name type="scientific">Liparis tanakae</name>
    <name type="common">Tanaka's snailfish</name>
    <dbReference type="NCBI Taxonomy" id="230148"/>
    <lineage>
        <taxon>Eukaryota</taxon>
        <taxon>Metazoa</taxon>
        <taxon>Chordata</taxon>
        <taxon>Craniata</taxon>
        <taxon>Vertebrata</taxon>
        <taxon>Euteleostomi</taxon>
        <taxon>Actinopterygii</taxon>
        <taxon>Neopterygii</taxon>
        <taxon>Teleostei</taxon>
        <taxon>Neoteleostei</taxon>
        <taxon>Acanthomorphata</taxon>
        <taxon>Eupercaria</taxon>
        <taxon>Perciformes</taxon>
        <taxon>Cottioidei</taxon>
        <taxon>Cottales</taxon>
        <taxon>Liparidae</taxon>
        <taxon>Liparis</taxon>
    </lineage>
</organism>
<evidence type="ECO:0000256" key="1">
    <source>
        <dbReference type="SAM" id="MobiDB-lite"/>
    </source>
</evidence>
<sequence>MCVAVPRVTPRSPREASFLYHMPHAGPHGPERKLNPQRSLKAADRGGGLGEADWESGVAGCGPRPAYAVNKGLFSAGRLESEFPCLL</sequence>
<name>A0A4Z2HBX3_9TELE</name>
<evidence type="ECO:0000313" key="2">
    <source>
        <dbReference type="EMBL" id="TNN63319.1"/>
    </source>
</evidence>
<dbReference type="AlphaFoldDB" id="A0A4Z2HBX3"/>
<reference evidence="2 3" key="1">
    <citation type="submission" date="2019-03" db="EMBL/GenBank/DDBJ databases">
        <title>First draft genome of Liparis tanakae, snailfish: a comprehensive survey of snailfish specific genes.</title>
        <authorList>
            <person name="Kim W."/>
            <person name="Song I."/>
            <person name="Jeong J.-H."/>
            <person name="Kim D."/>
            <person name="Kim S."/>
            <person name="Ryu S."/>
            <person name="Song J.Y."/>
            <person name="Lee S.K."/>
        </authorList>
    </citation>
    <scope>NUCLEOTIDE SEQUENCE [LARGE SCALE GENOMIC DNA]</scope>
    <source>
        <tissue evidence="2">Muscle</tissue>
    </source>
</reference>
<protein>
    <submittedName>
        <fullName evidence="2">Uncharacterized protein</fullName>
    </submittedName>
</protein>
<dbReference type="Proteomes" id="UP000314294">
    <property type="component" value="Unassembled WGS sequence"/>
</dbReference>
<evidence type="ECO:0000313" key="3">
    <source>
        <dbReference type="Proteomes" id="UP000314294"/>
    </source>
</evidence>
<keyword evidence="3" id="KW-1185">Reference proteome</keyword>
<proteinExistence type="predicted"/>
<dbReference type="EMBL" id="SRLO01000275">
    <property type="protein sequence ID" value="TNN63319.1"/>
    <property type="molecule type" value="Genomic_DNA"/>
</dbReference>
<accession>A0A4Z2HBX3</accession>
<comment type="caution">
    <text evidence="2">The sequence shown here is derived from an EMBL/GenBank/DDBJ whole genome shotgun (WGS) entry which is preliminary data.</text>
</comment>
<feature type="region of interest" description="Disordered" evidence="1">
    <location>
        <begin position="21"/>
        <end position="49"/>
    </location>
</feature>
<gene>
    <name evidence="2" type="ORF">EYF80_026421</name>
</gene>